<dbReference type="Gene3D" id="3.90.228.10">
    <property type="match status" value="1"/>
</dbReference>
<keyword evidence="2" id="KW-0175">Coiled coil</keyword>
<dbReference type="PROSITE" id="PS50157">
    <property type="entry name" value="ZINC_FINGER_C2H2_2"/>
    <property type="match status" value="1"/>
</dbReference>
<keyword evidence="1" id="KW-0862">Zinc</keyword>
<keyword evidence="1" id="KW-0863">Zinc-finger</keyword>
<dbReference type="PANTHER" id="PTHR31681:SF39">
    <property type="entry name" value="OS01G0785900 PROTEIN"/>
    <property type="match status" value="1"/>
</dbReference>
<dbReference type="GO" id="GO:0008270">
    <property type="term" value="F:zinc ion binding"/>
    <property type="evidence" value="ECO:0007669"/>
    <property type="project" value="UniProtKB-KW"/>
</dbReference>
<dbReference type="Proteomes" id="UP001237642">
    <property type="component" value="Unassembled WGS sequence"/>
</dbReference>
<evidence type="ECO:0000256" key="1">
    <source>
        <dbReference type="PROSITE-ProRule" id="PRU00042"/>
    </source>
</evidence>
<evidence type="ECO:0000313" key="6">
    <source>
        <dbReference type="Proteomes" id="UP001237642"/>
    </source>
</evidence>
<reference evidence="5" key="1">
    <citation type="submission" date="2023-02" db="EMBL/GenBank/DDBJ databases">
        <title>Genome of toxic invasive species Heracleum sosnowskyi carries increased number of genes despite the absence of recent whole-genome duplications.</title>
        <authorList>
            <person name="Schelkunov M."/>
            <person name="Shtratnikova V."/>
            <person name="Makarenko M."/>
            <person name="Klepikova A."/>
            <person name="Omelchenko D."/>
            <person name="Novikova G."/>
            <person name="Obukhova E."/>
            <person name="Bogdanov V."/>
            <person name="Penin A."/>
            <person name="Logacheva M."/>
        </authorList>
    </citation>
    <scope>NUCLEOTIDE SEQUENCE</scope>
    <source>
        <strain evidence="5">Hsosn_3</strain>
        <tissue evidence="5">Leaf</tissue>
    </source>
</reference>
<feature type="region of interest" description="Disordered" evidence="3">
    <location>
        <begin position="101"/>
        <end position="144"/>
    </location>
</feature>
<feature type="domain" description="C2H2-type" evidence="4">
    <location>
        <begin position="170"/>
        <end position="198"/>
    </location>
</feature>
<evidence type="ECO:0000313" key="5">
    <source>
        <dbReference type="EMBL" id="KAK1373075.1"/>
    </source>
</evidence>
<accession>A0AAD8HW28</accession>
<protein>
    <submittedName>
        <fullName evidence="5">Unconventional myosin-XVB like</fullName>
    </submittedName>
</protein>
<gene>
    <name evidence="5" type="ORF">POM88_029268</name>
</gene>
<evidence type="ECO:0000259" key="4">
    <source>
        <dbReference type="PROSITE" id="PS50157"/>
    </source>
</evidence>
<evidence type="ECO:0000256" key="2">
    <source>
        <dbReference type="SAM" id="Coils"/>
    </source>
</evidence>
<dbReference type="PANTHER" id="PTHR31681">
    <property type="entry name" value="C2H2-LIKE ZINC FINGER PROTEIN"/>
    <property type="match status" value="1"/>
</dbReference>
<comment type="caution">
    <text evidence="5">The sequence shown here is derived from an EMBL/GenBank/DDBJ whole genome shotgun (WGS) entry which is preliminary data.</text>
</comment>
<dbReference type="PROSITE" id="PS00028">
    <property type="entry name" value="ZINC_FINGER_C2H2_1"/>
    <property type="match status" value="1"/>
</dbReference>
<evidence type="ECO:0000256" key="3">
    <source>
        <dbReference type="SAM" id="MobiDB-lite"/>
    </source>
</evidence>
<dbReference type="InterPro" id="IPR013087">
    <property type="entry name" value="Znf_C2H2_type"/>
</dbReference>
<dbReference type="SUPFAM" id="SSF56399">
    <property type="entry name" value="ADP-ribosylation"/>
    <property type="match status" value="1"/>
</dbReference>
<feature type="coiled-coil region" evidence="2">
    <location>
        <begin position="232"/>
        <end position="259"/>
    </location>
</feature>
<reference evidence="5" key="2">
    <citation type="submission" date="2023-05" db="EMBL/GenBank/DDBJ databases">
        <authorList>
            <person name="Schelkunov M.I."/>
        </authorList>
    </citation>
    <scope>NUCLEOTIDE SEQUENCE</scope>
    <source>
        <strain evidence="5">Hsosn_3</strain>
        <tissue evidence="5">Leaf</tissue>
    </source>
</reference>
<dbReference type="EMBL" id="JAUIZM010000007">
    <property type="protein sequence ID" value="KAK1373075.1"/>
    <property type="molecule type" value="Genomic_DNA"/>
</dbReference>
<dbReference type="AlphaFoldDB" id="A0AAD8HW28"/>
<name>A0AAD8HW28_9APIA</name>
<keyword evidence="1" id="KW-0479">Metal-binding</keyword>
<keyword evidence="6" id="KW-1185">Reference proteome</keyword>
<organism evidence="5 6">
    <name type="scientific">Heracleum sosnowskyi</name>
    <dbReference type="NCBI Taxonomy" id="360622"/>
    <lineage>
        <taxon>Eukaryota</taxon>
        <taxon>Viridiplantae</taxon>
        <taxon>Streptophyta</taxon>
        <taxon>Embryophyta</taxon>
        <taxon>Tracheophyta</taxon>
        <taxon>Spermatophyta</taxon>
        <taxon>Magnoliopsida</taxon>
        <taxon>eudicotyledons</taxon>
        <taxon>Gunneridae</taxon>
        <taxon>Pentapetalae</taxon>
        <taxon>asterids</taxon>
        <taxon>campanulids</taxon>
        <taxon>Apiales</taxon>
        <taxon>Apiaceae</taxon>
        <taxon>Apioideae</taxon>
        <taxon>apioid superclade</taxon>
        <taxon>Tordylieae</taxon>
        <taxon>Tordyliinae</taxon>
        <taxon>Heracleum</taxon>
    </lineage>
</organism>
<sequence length="406" mass="45259">MPSVWFALKKSLACKTQPSDAHDPKKIVRRTTRRTHSDCCSGSVSNVDVNVKVVNRRNMTKRNMHKPQESVAEGNDEPISPIVHEVVRNNQTYELRIRNGSGRSIGTLVPGTPGPGELMSRSVSDTDRSRSLSKSPGKSDSFRKKILSSGFRKRRVDSYKSESHNNVSAFPCRKCGEKFFKLQDVEEHHLSNHAVTELVEGESSRNIVQIICISGLLKPNNLSCDIERILKVHNLQKTINKFEEYREKLKLKASELSKENPRCLADGNELLRFHGTTTECLLGINGSSRLCLSESCGVCQILRHGFLFDENEVDDCAGVFTASSSEKALASVNMVDSNNSNSRKALIVCRVIAGIVHIPLENTEETDNQLEFDSLAGNEDLNSNIQELYIMNPRAILPCFVIICKS</sequence>
<proteinExistence type="predicted"/>